<comment type="catalytic activity">
    <reaction evidence="11">
        <text>Endonucleolytic cleavage of RNA, removing 21 and 42 nucleotides, respectively, from the 5'- and 3'-termini of a 5S-rRNA precursor.</text>
        <dbReference type="EC" id="3.1.26.8"/>
    </reaction>
</comment>
<evidence type="ECO:0000313" key="14">
    <source>
        <dbReference type="EMBL" id="TLQ06841.1"/>
    </source>
</evidence>
<dbReference type="GO" id="GO:0006364">
    <property type="term" value="P:rRNA processing"/>
    <property type="evidence" value="ECO:0007669"/>
    <property type="project" value="UniProtKB-UniRule"/>
</dbReference>
<keyword evidence="9" id="KW-0460">Magnesium</keyword>
<dbReference type="SMART" id="SM00493">
    <property type="entry name" value="TOPRIM"/>
    <property type="match status" value="1"/>
</dbReference>
<evidence type="ECO:0000259" key="13">
    <source>
        <dbReference type="PROSITE" id="PS50880"/>
    </source>
</evidence>
<keyword evidence="3 11" id="KW-0698">rRNA processing</keyword>
<dbReference type="GO" id="GO:0019843">
    <property type="term" value="F:rRNA binding"/>
    <property type="evidence" value="ECO:0007669"/>
    <property type="project" value="UniProtKB-KW"/>
</dbReference>
<keyword evidence="8 11" id="KW-0378">Hydrolase</keyword>
<proteinExistence type="inferred from homology"/>
<sequence length="187" mass="21263">MKKINEVIVVEGRDDTKRIRMAVDADTIETNGSAIDEETLTKIEHAQKKRGVIVFTDPDVPGEMIRKTISRRIPGVKHAFLNREEAKPNKKGSLGIEHASIEIIQKALEGLYNERPEAEPTIDRLFLLNEGLMGKPHSKELRIKLGNELRIGYTNGKQLEKRLNMFGITQKKVEKALKKIRKEEANE</sequence>
<gene>
    <name evidence="11 14" type="primary">rnmV</name>
    <name evidence="14" type="ORF">FEZ48_08535</name>
</gene>
<organism evidence="14 15">
    <name type="scientific">Marinilactibacillus psychrotolerans</name>
    <dbReference type="NCBI Taxonomy" id="191770"/>
    <lineage>
        <taxon>Bacteria</taxon>
        <taxon>Bacillati</taxon>
        <taxon>Bacillota</taxon>
        <taxon>Bacilli</taxon>
        <taxon>Lactobacillales</taxon>
        <taxon>Carnobacteriaceae</taxon>
        <taxon>Marinilactibacillus</taxon>
    </lineage>
</organism>
<name>A0A5R9C285_9LACT</name>
<evidence type="ECO:0000256" key="10">
    <source>
        <dbReference type="ARBA" id="ARBA00022884"/>
    </source>
</evidence>
<accession>A0A5R9C285</accession>
<dbReference type="GO" id="GO:0043822">
    <property type="term" value="F:ribonuclease M5 activity"/>
    <property type="evidence" value="ECO:0007669"/>
    <property type="project" value="UniProtKB-UniRule"/>
</dbReference>
<evidence type="ECO:0000256" key="9">
    <source>
        <dbReference type="ARBA" id="ARBA00022842"/>
    </source>
</evidence>
<dbReference type="NCBIfam" id="TIGR00334">
    <property type="entry name" value="5S_RNA_mat_M5"/>
    <property type="match status" value="1"/>
</dbReference>
<comment type="similarity">
    <text evidence="11">Belongs to the ribonuclease M5 family.</text>
</comment>
<keyword evidence="1 11" id="KW-0963">Cytoplasm</keyword>
<evidence type="ECO:0000256" key="12">
    <source>
        <dbReference type="NCBIfam" id="TIGR00334"/>
    </source>
</evidence>
<dbReference type="OrthoDB" id="9791329at2"/>
<dbReference type="GO" id="GO:0046872">
    <property type="term" value="F:metal ion binding"/>
    <property type="evidence" value="ECO:0007669"/>
    <property type="project" value="UniProtKB-KW"/>
</dbReference>
<feature type="domain" description="Toprim" evidence="13">
    <location>
        <begin position="5"/>
        <end position="88"/>
    </location>
</feature>
<dbReference type="STRING" id="191770.SAMN04488013_102114"/>
<protein>
    <recommendedName>
        <fullName evidence="11 12">Ribonuclease M5</fullName>
        <ecNumber evidence="11 12">3.1.26.8</ecNumber>
    </recommendedName>
    <alternativeName>
        <fullName evidence="11">RNase M5</fullName>
    </alternativeName>
    <alternativeName>
        <fullName evidence="11">Ribosomal RNA terminal maturase M5</fullName>
    </alternativeName>
</protein>
<comment type="subcellular location">
    <subcellularLocation>
        <location evidence="11">Cytoplasm</location>
    </subcellularLocation>
</comment>
<keyword evidence="2 11" id="KW-0690">Ribosome biogenesis</keyword>
<evidence type="ECO:0000256" key="3">
    <source>
        <dbReference type="ARBA" id="ARBA00022552"/>
    </source>
</evidence>
<dbReference type="GO" id="GO:0005737">
    <property type="term" value="C:cytoplasm"/>
    <property type="evidence" value="ECO:0007669"/>
    <property type="project" value="UniProtKB-SubCell"/>
</dbReference>
<comment type="caution">
    <text evidence="14">The sequence shown here is derived from an EMBL/GenBank/DDBJ whole genome shotgun (WGS) entry which is preliminary data.</text>
</comment>
<keyword evidence="7 11" id="KW-0255">Endonuclease</keyword>
<evidence type="ECO:0000256" key="6">
    <source>
        <dbReference type="ARBA" id="ARBA00022730"/>
    </source>
</evidence>
<dbReference type="EMBL" id="VBTE01000024">
    <property type="protein sequence ID" value="TLQ06841.1"/>
    <property type="molecule type" value="Genomic_DNA"/>
</dbReference>
<evidence type="ECO:0000256" key="4">
    <source>
        <dbReference type="ARBA" id="ARBA00022722"/>
    </source>
</evidence>
<dbReference type="CDD" id="cd01027">
    <property type="entry name" value="TOPRIM_RNase_M5_like"/>
    <property type="match status" value="1"/>
</dbReference>
<dbReference type="Proteomes" id="UP000307201">
    <property type="component" value="Unassembled WGS sequence"/>
</dbReference>
<keyword evidence="6 11" id="KW-0699">rRNA-binding</keyword>
<evidence type="ECO:0000256" key="11">
    <source>
        <dbReference type="HAMAP-Rule" id="MF_01469"/>
    </source>
</evidence>
<keyword evidence="10 11" id="KW-0694">RNA-binding</keyword>
<reference evidence="14 15" key="1">
    <citation type="submission" date="2019-05" db="EMBL/GenBank/DDBJ databases">
        <title>The metagenome of a microbial culture collection derived from dairy environment covers the genomic content of the human microbiome.</title>
        <authorList>
            <person name="Roder T."/>
            <person name="Wuthrich D."/>
            <person name="Sattari Z."/>
            <person name="Von Ah U."/>
            <person name="Bar C."/>
            <person name="Ronchi F."/>
            <person name="Macpherson A.J."/>
            <person name="Ganal-Vonarburg S.C."/>
            <person name="Bruggmann R."/>
            <person name="Vergeres G."/>
        </authorList>
    </citation>
    <scope>NUCLEOTIDE SEQUENCE [LARGE SCALE GENOMIC DNA]</scope>
    <source>
        <strain evidence="14 15">FAM 24235</strain>
    </source>
</reference>
<dbReference type="RefSeq" id="WP_138472251.1">
    <property type="nucleotide sequence ID" value="NZ_JABUYJ010000003.1"/>
</dbReference>
<dbReference type="Pfam" id="PF01751">
    <property type="entry name" value="Toprim"/>
    <property type="match status" value="1"/>
</dbReference>
<dbReference type="PANTHER" id="PTHR39156:SF1">
    <property type="entry name" value="RIBONUCLEASE M5"/>
    <property type="match status" value="1"/>
</dbReference>
<dbReference type="InterPro" id="IPR004466">
    <property type="entry name" value="RNase_M5"/>
</dbReference>
<dbReference type="HAMAP" id="MF_01469">
    <property type="entry name" value="RNase_M5"/>
    <property type="match status" value="1"/>
</dbReference>
<evidence type="ECO:0000256" key="2">
    <source>
        <dbReference type="ARBA" id="ARBA00022517"/>
    </source>
</evidence>
<keyword evidence="4 11" id="KW-0540">Nuclease</keyword>
<dbReference type="PROSITE" id="PS50880">
    <property type="entry name" value="TOPRIM"/>
    <property type="match status" value="1"/>
</dbReference>
<keyword evidence="5" id="KW-0479">Metal-binding</keyword>
<dbReference type="InterPro" id="IPR006171">
    <property type="entry name" value="TOPRIM_dom"/>
</dbReference>
<evidence type="ECO:0000256" key="5">
    <source>
        <dbReference type="ARBA" id="ARBA00022723"/>
    </source>
</evidence>
<dbReference type="PANTHER" id="PTHR39156">
    <property type="entry name" value="RIBONUCLEASE M5"/>
    <property type="match status" value="1"/>
</dbReference>
<dbReference type="Gene3D" id="3.40.1360.10">
    <property type="match status" value="1"/>
</dbReference>
<comment type="function">
    <text evidence="11">Required for correct processing of both the 5' and 3' ends of 5S rRNA precursor. Cleaves both sides of a double-stranded region yielding mature 5S rRNA in one step.</text>
</comment>
<dbReference type="AlphaFoldDB" id="A0A5R9C285"/>
<dbReference type="EC" id="3.1.26.8" evidence="11 12"/>
<dbReference type="Pfam" id="PF13331">
    <property type="entry name" value="DUF4093"/>
    <property type="match status" value="1"/>
</dbReference>
<dbReference type="InterPro" id="IPR034141">
    <property type="entry name" value="TOPRIM_RNase_M5-like"/>
</dbReference>
<evidence type="ECO:0000256" key="7">
    <source>
        <dbReference type="ARBA" id="ARBA00022759"/>
    </source>
</evidence>
<evidence type="ECO:0000256" key="1">
    <source>
        <dbReference type="ARBA" id="ARBA00022490"/>
    </source>
</evidence>
<evidence type="ECO:0000313" key="15">
    <source>
        <dbReference type="Proteomes" id="UP000307201"/>
    </source>
</evidence>
<dbReference type="InterPro" id="IPR025156">
    <property type="entry name" value="RNase_M5_C"/>
</dbReference>
<evidence type="ECO:0000256" key="8">
    <source>
        <dbReference type="ARBA" id="ARBA00022801"/>
    </source>
</evidence>
<dbReference type="SUPFAM" id="SSF110455">
    <property type="entry name" value="Toprim domain"/>
    <property type="match status" value="1"/>
</dbReference>
<dbReference type="FunFam" id="3.40.1360.10:FF:000006">
    <property type="entry name" value="Ribonuclease M5"/>
    <property type="match status" value="1"/>
</dbReference>